<dbReference type="AlphaFoldDB" id="A0A9X8D6B4"/>
<name>A0A9X8D6B4_9BURK</name>
<dbReference type="Pfam" id="PF13343">
    <property type="entry name" value="SBP_bac_6"/>
    <property type="match status" value="1"/>
</dbReference>
<accession>A0A9X8D6B4</accession>
<comment type="caution">
    <text evidence="2">The sequence shown here is derived from an EMBL/GenBank/DDBJ whole genome shotgun (WGS) entry which is preliminary data.</text>
</comment>
<dbReference type="Gene3D" id="3.40.190.10">
    <property type="entry name" value="Periplasmic binding protein-like II"/>
    <property type="match status" value="2"/>
</dbReference>
<gene>
    <name evidence="2" type="ORF">D3H34_09575</name>
</gene>
<keyword evidence="1" id="KW-0732">Signal</keyword>
<organism evidence="2 3">
    <name type="scientific">Acidovorax cavernicola</name>
    <dbReference type="NCBI Taxonomy" id="1675792"/>
    <lineage>
        <taxon>Bacteria</taxon>
        <taxon>Pseudomonadati</taxon>
        <taxon>Pseudomonadota</taxon>
        <taxon>Betaproteobacteria</taxon>
        <taxon>Burkholderiales</taxon>
        <taxon>Comamonadaceae</taxon>
        <taxon>Acidovorax</taxon>
    </lineage>
</organism>
<protein>
    <submittedName>
        <fullName evidence="2">ABC transporter substrate-binding protein</fullName>
    </submittedName>
</protein>
<evidence type="ECO:0000313" key="2">
    <source>
        <dbReference type="EMBL" id="RIX82008.1"/>
    </source>
</evidence>
<dbReference type="PANTHER" id="PTHR30006:SF2">
    <property type="entry name" value="ABC TRANSPORTER SUBSTRATE-BINDING PROTEIN"/>
    <property type="match status" value="1"/>
</dbReference>
<dbReference type="OrthoDB" id="366726at2"/>
<dbReference type="SUPFAM" id="SSF53850">
    <property type="entry name" value="Periplasmic binding protein-like II"/>
    <property type="match status" value="1"/>
</dbReference>
<evidence type="ECO:0000256" key="1">
    <source>
        <dbReference type="ARBA" id="ARBA00022729"/>
    </source>
</evidence>
<dbReference type="Proteomes" id="UP000265619">
    <property type="component" value="Unassembled WGS sequence"/>
</dbReference>
<reference evidence="2 3" key="1">
    <citation type="submission" date="2018-09" db="EMBL/GenBank/DDBJ databases">
        <title>Acidovorax cavernicola nov. sp. isolated from Gruta de las Maravillas (Aracena, Spain).</title>
        <authorList>
            <person name="Jurado V."/>
            <person name="Gutierrez-Patricio S."/>
            <person name="Gonzalez-Pimentel J.L."/>
            <person name="Miller A.Z."/>
            <person name="Laiz L."/>
            <person name="Saiz-Jimenez C."/>
        </authorList>
    </citation>
    <scope>NUCLEOTIDE SEQUENCE [LARGE SCALE GENOMIC DNA]</scope>
    <source>
        <strain evidence="2 3">1011MAR4D40.2</strain>
    </source>
</reference>
<proteinExistence type="predicted"/>
<dbReference type="RefSeq" id="WP_119553217.1">
    <property type="nucleotide sequence ID" value="NZ_QXMN01000008.1"/>
</dbReference>
<evidence type="ECO:0000313" key="3">
    <source>
        <dbReference type="Proteomes" id="UP000265619"/>
    </source>
</evidence>
<keyword evidence="3" id="KW-1185">Reference proteome</keyword>
<dbReference type="EMBL" id="QXMN01000008">
    <property type="protein sequence ID" value="RIX82008.1"/>
    <property type="molecule type" value="Genomic_DNA"/>
</dbReference>
<sequence length="339" mass="38163">MTIPSASLDALYSDARAEGGKLVVYAGGDAPSQAGIYATAFSRRFPDIDLRVTVDLSKYHDARIDQQHLRGDVRVDVVHLQTLHDFPHWKAQGWLAPFKAPGFEHLPGELRDPDGHYYPVLAYGFSNVVDTAQIPEDQAPREATDYLKPELKDRLVFTYPHDDDAVLFQFEQIIRMHGWPWLEGLLRQNPQWVRGTQAPLEIVASGKKAATFTSFYYLKPEAGSSVRFLLPRNDFFQSWYQLGAILKAAPHPAAARLYVSFLLSEEFQRQVPQWPARLDVESTAGWRHPLEYANTSPVGFSGFMGDRGRVERLKGIFEQWIGPVVGDTPTGVPVTGLDR</sequence>
<dbReference type="PANTHER" id="PTHR30006">
    <property type="entry name" value="THIAMINE-BINDING PERIPLASMIC PROTEIN-RELATED"/>
    <property type="match status" value="1"/>
</dbReference>